<proteinExistence type="predicted"/>
<gene>
    <name evidence="1" type="ORF">N6H18_17815</name>
</gene>
<sequence length="163" mass="18587">MKVAIIYTLILSSLVGVISLMINSGGHPHNHLIGAWKETSWQYEKLDDLEGEDEMTMEIDHQMKSEISKSLVFHEAEVWHFAPDGEIGLFDQYGKSKRLDWRLKGRGNILKLLADGERTEYYNIKSLSADKMEIHFTTDIGARGVVKMVFEKVPSTISYAKKI</sequence>
<dbReference type="Proteomes" id="UP001065174">
    <property type="component" value="Chromosome"/>
</dbReference>
<dbReference type="EMBL" id="CP106679">
    <property type="protein sequence ID" value="UXP32199.1"/>
    <property type="molecule type" value="Genomic_DNA"/>
</dbReference>
<dbReference type="RefSeq" id="WP_262309635.1">
    <property type="nucleotide sequence ID" value="NZ_CP106679.1"/>
</dbReference>
<organism evidence="1 2">
    <name type="scientific">Reichenbachiella agarivorans</name>
    <dbReference type="NCBI Taxonomy" id="2979464"/>
    <lineage>
        <taxon>Bacteria</taxon>
        <taxon>Pseudomonadati</taxon>
        <taxon>Bacteroidota</taxon>
        <taxon>Cytophagia</taxon>
        <taxon>Cytophagales</taxon>
        <taxon>Reichenbachiellaceae</taxon>
        <taxon>Reichenbachiella</taxon>
    </lineage>
</organism>
<evidence type="ECO:0008006" key="3">
    <source>
        <dbReference type="Google" id="ProtNLM"/>
    </source>
</evidence>
<evidence type="ECO:0000313" key="2">
    <source>
        <dbReference type="Proteomes" id="UP001065174"/>
    </source>
</evidence>
<evidence type="ECO:0000313" key="1">
    <source>
        <dbReference type="EMBL" id="UXP32199.1"/>
    </source>
</evidence>
<name>A0ABY6CNT8_9BACT</name>
<reference evidence="1" key="1">
    <citation type="submission" date="2022-09" db="EMBL/GenBank/DDBJ databases">
        <title>Comparative genomics and taxonomic characterization of three novel marine species of genus Reichenbachiella exhibiting antioxidant and polysaccharide degradation activities.</title>
        <authorList>
            <person name="Muhammad N."/>
            <person name="Lee Y.-J."/>
            <person name="Ko J."/>
            <person name="Kim S.-G."/>
        </authorList>
    </citation>
    <scope>NUCLEOTIDE SEQUENCE</scope>
    <source>
        <strain evidence="1">BKB1-1</strain>
    </source>
</reference>
<keyword evidence="2" id="KW-1185">Reference proteome</keyword>
<accession>A0ABY6CNT8</accession>
<protein>
    <recommendedName>
        <fullName evidence="3">Lipocalin-like domain-containing protein</fullName>
    </recommendedName>
</protein>